<feature type="region of interest" description="Disordered" evidence="1">
    <location>
        <begin position="165"/>
        <end position="223"/>
    </location>
</feature>
<proteinExistence type="predicted"/>
<feature type="compositionally biased region" description="Basic and acidic residues" evidence="1">
    <location>
        <begin position="192"/>
        <end position="216"/>
    </location>
</feature>
<feature type="compositionally biased region" description="Low complexity" evidence="1">
    <location>
        <begin position="177"/>
        <end position="191"/>
    </location>
</feature>
<evidence type="ECO:0000313" key="3">
    <source>
        <dbReference type="Proteomes" id="UP000191160"/>
    </source>
</evidence>
<feature type="compositionally biased region" description="Basic and acidic residues" evidence="1">
    <location>
        <begin position="165"/>
        <end position="176"/>
    </location>
</feature>
<reference evidence="2 3" key="1">
    <citation type="submission" date="2017-02" db="EMBL/GenBank/DDBJ databases">
        <title>Acinetobacter sp. ANC 4945, whole genome shotgun sequencing project.</title>
        <authorList>
            <person name="Radolfova-Krizova L."/>
            <person name="Al Atrouni A."/>
            <person name="Nemec A."/>
        </authorList>
    </citation>
    <scope>NUCLEOTIDE SEQUENCE [LARGE SCALE GENOMIC DNA]</scope>
    <source>
        <strain evidence="2 3">ANC 4945</strain>
    </source>
</reference>
<keyword evidence="3" id="KW-1185">Reference proteome</keyword>
<protein>
    <submittedName>
        <fullName evidence="2">Uncharacterized protein</fullName>
    </submittedName>
</protein>
<comment type="caution">
    <text evidence="2">The sequence shown here is derived from an EMBL/GenBank/DDBJ whole genome shotgun (WGS) entry which is preliminary data.</text>
</comment>
<sequence length="323" mass="35824">MNLKAILWVGSIGFALHGCTTMQSLNPNSFNHYASPQEVINQKGLNSANGKAKEYVYDWGPQKKNVEAESLIPKQNMSSYCQAKNGKFIQLNKSNLNQVKNAWSRKLLATYSSIKQGTGVFQCSQADGQRWMVAIEPVSERKSNDRSETRLVSLYTAIIGPDERRKNYNKQEETVAKKATPSKAKATTTKSNAKDEVKKEVETKKETKAKEPENKPAVKPVAETSQQIQMRLYVNARRDLNAGKNQVTACNNAQRAYSYGKLNGANANRAYAESGMLVAKCLTSVPAYSKSYPNANARAKGILQNLATNYNHAGAKNMLNRMK</sequence>
<name>A0A1T1H1D0_9GAMM</name>
<evidence type="ECO:0000256" key="1">
    <source>
        <dbReference type="SAM" id="MobiDB-lite"/>
    </source>
</evidence>
<dbReference type="Proteomes" id="UP000191160">
    <property type="component" value="Unassembled WGS sequence"/>
</dbReference>
<dbReference type="EMBL" id="MVKX01000004">
    <property type="protein sequence ID" value="OOV83666.1"/>
    <property type="molecule type" value="Genomic_DNA"/>
</dbReference>
<organism evidence="2 3">
    <name type="scientific">Acinetobacter amyesii</name>
    <dbReference type="NCBI Taxonomy" id="2942470"/>
    <lineage>
        <taxon>Bacteria</taxon>
        <taxon>Pseudomonadati</taxon>
        <taxon>Pseudomonadota</taxon>
        <taxon>Gammaproteobacteria</taxon>
        <taxon>Moraxellales</taxon>
        <taxon>Moraxellaceae</taxon>
        <taxon>Acinetobacter</taxon>
    </lineage>
</organism>
<dbReference type="AlphaFoldDB" id="A0A1T1H1D0"/>
<gene>
    <name evidence="2" type="ORF">B1202_07725</name>
</gene>
<evidence type="ECO:0000313" key="2">
    <source>
        <dbReference type="EMBL" id="OOV83666.1"/>
    </source>
</evidence>
<dbReference type="RefSeq" id="WP_078190133.1">
    <property type="nucleotide sequence ID" value="NZ_JAMCOZ010000007.1"/>
</dbReference>
<accession>A0A1T1H1D0</accession>